<name>A0A151IYZ4_9HYME</name>
<feature type="non-terminal residue" evidence="3">
    <location>
        <position position="1"/>
    </location>
</feature>
<dbReference type="AlphaFoldDB" id="A0A151IYZ4"/>
<evidence type="ECO:0000259" key="2">
    <source>
        <dbReference type="PROSITE" id="PS50158"/>
    </source>
</evidence>
<dbReference type="GO" id="GO:0008270">
    <property type="term" value="F:zinc ion binding"/>
    <property type="evidence" value="ECO:0007669"/>
    <property type="project" value="UniProtKB-KW"/>
</dbReference>
<keyword evidence="1" id="KW-0862">Zinc</keyword>
<dbReference type="SMART" id="SM00343">
    <property type="entry name" value="ZnF_C2HC"/>
    <property type="match status" value="2"/>
</dbReference>
<sequence length="131" mass="13881">IRCPVAAARKIATDGGLVVGWSRYRVDVLFKCLEIGHVRAACSSAMDHSGCCYRCRTPGHMARSCAVEAYCLFCRDAGRGALDHRSGSGAWPLTRSRVRPVMLTGRIPPARDGASPGRGKGGECPHLLGGG</sequence>
<reference evidence="3 4" key="1">
    <citation type="submission" date="2015-09" db="EMBL/GenBank/DDBJ databases">
        <title>Trachymyrmex cornetzi WGS genome.</title>
        <authorList>
            <person name="Nygaard S."/>
            <person name="Hu H."/>
            <person name="Boomsma J."/>
            <person name="Zhang G."/>
        </authorList>
    </citation>
    <scope>NUCLEOTIDE SEQUENCE [LARGE SCALE GENOMIC DNA]</scope>
    <source>
        <strain evidence="3">Tcor2-1</strain>
        <tissue evidence="3">Whole body</tissue>
    </source>
</reference>
<dbReference type="EMBL" id="KQ980741">
    <property type="protein sequence ID" value="KYN13717.1"/>
    <property type="molecule type" value="Genomic_DNA"/>
</dbReference>
<dbReference type="InterPro" id="IPR036875">
    <property type="entry name" value="Znf_CCHC_sf"/>
</dbReference>
<gene>
    <name evidence="3" type="ORF">ALC57_14087</name>
</gene>
<keyword evidence="4" id="KW-1185">Reference proteome</keyword>
<proteinExistence type="predicted"/>
<dbReference type="Proteomes" id="UP000078492">
    <property type="component" value="Unassembled WGS sequence"/>
</dbReference>
<organism evidence="3 4">
    <name type="scientific">Trachymyrmex cornetzi</name>
    <dbReference type="NCBI Taxonomy" id="471704"/>
    <lineage>
        <taxon>Eukaryota</taxon>
        <taxon>Metazoa</taxon>
        <taxon>Ecdysozoa</taxon>
        <taxon>Arthropoda</taxon>
        <taxon>Hexapoda</taxon>
        <taxon>Insecta</taxon>
        <taxon>Pterygota</taxon>
        <taxon>Neoptera</taxon>
        <taxon>Endopterygota</taxon>
        <taxon>Hymenoptera</taxon>
        <taxon>Apocrita</taxon>
        <taxon>Aculeata</taxon>
        <taxon>Formicoidea</taxon>
        <taxon>Formicidae</taxon>
        <taxon>Myrmicinae</taxon>
        <taxon>Trachymyrmex</taxon>
    </lineage>
</organism>
<evidence type="ECO:0000313" key="3">
    <source>
        <dbReference type="EMBL" id="KYN13717.1"/>
    </source>
</evidence>
<dbReference type="SUPFAM" id="SSF57756">
    <property type="entry name" value="Retrovirus zinc finger-like domains"/>
    <property type="match status" value="1"/>
</dbReference>
<dbReference type="Gene3D" id="4.10.60.10">
    <property type="entry name" value="Zinc finger, CCHC-type"/>
    <property type="match status" value="1"/>
</dbReference>
<evidence type="ECO:0000313" key="4">
    <source>
        <dbReference type="Proteomes" id="UP000078492"/>
    </source>
</evidence>
<feature type="domain" description="CCHC-type" evidence="2">
    <location>
        <begin position="52"/>
        <end position="65"/>
    </location>
</feature>
<dbReference type="GO" id="GO:0003676">
    <property type="term" value="F:nucleic acid binding"/>
    <property type="evidence" value="ECO:0007669"/>
    <property type="project" value="InterPro"/>
</dbReference>
<accession>A0A151IYZ4</accession>
<dbReference type="STRING" id="471704.A0A151IYZ4"/>
<evidence type="ECO:0000256" key="1">
    <source>
        <dbReference type="PROSITE-ProRule" id="PRU00047"/>
    </source>
</evidence>
<dbReference type="InterPro" id="IPR001878">
    <property type="entry name" value="Znf_CCHC"/>
</dbReference>
<dbReference type="PROSITE" id="PS50158">
    <property type="entry name" value="ZF_CCHC"/>
    <property type="match status" value="1"/>
</dbReference>
<protein>
    <recommendedName>
        <fullName evidence="2">CCHC-type domain-containing protein</fullName>
    </recommendedName>
</protein>
<keyword evidence="1" id="KW-0863">Zinc-finger</keyword>
<keyword evidence="1" id="KW-0479">Metal-binding</keyword>
<dbReference type="Pfam" id="PF00098">
    <property type="entry name" value="zf-CCHC"/>
    <property type="match status" value="1"/>
</dbReference>